<accession>A0A8H3YGW8</accession>
<sequence length="427" mass="47032">MSDLVTHSKEPLNAEPKPQDLVKNDVTPVNLFYHRNHGPVPRDAEEAFRQGSEGLGSWEVVLEIEDGVLDGASVSKRVTLAQLQDKYETVEEDIALQCAGNRRDLFSHTNPPTEGIPWQESTIANIIWKGCLLRSVLVDLFPRLEEKSDEEWHVIFESSQDCGEDEGGVFGGSIPRKIALDSTVPVLLAWQQDGEQLTLQHGAPLRVVVPGIIGARSIKWLRKIIISRKPSQHHAQQQDYKSIPYPPFKEAPSSEEKAKLMAQTEPMNWSPLQCVITKAKMKVQEVGDGGSEGNEGGAVKILLKGYGLGEKGVPLTEVDIFFLTLPSDQPYNPSLDEELTKQAAAKSGEAKRVKIASAAGKKNWGWNLWEAEVALDDLHAMTGGVTQGQIVAVAKAIDANGREQTRWPDWNLRGVGFDGWSVKLVEA</sequence>
<name>A0A8H3YGW8_9TREE</name>
<dbReference type="EMBL" id="BLZA01000040">
    <property type="protein sequence ID" value="GHJ89320.1"/>
    <property type="molecule type" value="Genomic_DNA"/>
</dbReference>
<dbReference type="PANTHER" id="PTHR19372">
    <property type="entry name" value="SULFITE REDUCTASE"/>
    <property type="match status" value="1"/>
</dbReference>
<dbReference type="GO" id="GO:0005739">
    <property type="term" value="C:mitochondrion"/>
    <property type="evidence" value="ECO:0007669"/>
    <property type="project" value="TreeGrafter"/>
</dbReference>
<dbReference type="Gene3D" id="2.60.40.650">
    <property type="match status" value="1"/>
</dbReference>
<comment type="caution">
    <text evidence="3">The sequence shown here is derived from an EMBL/GenBank/DDBJ whole genome shotgun (WGS) entry which is preliminary data.</text>
</comment>
<reference evidence="3" key="1">
    <citation type="submission" date="2020-07" db="EMBL/GenBank/DDBJ databases">
        <title>Draft Genome Sequence of a Deep-Sea Yeast, Naganishia (Cryptococcus) liquefaciens strain N6.</title>
        <authorList>
            <person name="Han Y.W."/>
            <person name="Kajitani R."/>
            <person name="Morimoto H."/>
            <person name="Parhat M."/>
            <person name="Tsubouchi H."/>
            <person name="Bakenova O."/>
            <person name="Ogata M."/>
            <person name="Argunhan B."/>
            <person name="Aoki R."/>
            <person name="Kajiwara S."/>
            <person name="Itoh T."/>
            <person name="Iwasaki H."/>
        </authorList>
    </citation>
    <scope>NUCLEOTIDE SEQUENCE</scope>
    <source>
        <strain evidence="3">N6</strain>
    </source>
</reference>
<keyword evidence="4" id="KW-1185">Reference proteome</keyword>
<dbReference type="OrthoDB" id="10051395at2759"/>
<dbReference type="InterPro" id="IPR008335">
    <property type="entry name" value="Mopterin_OxRdtase_euk"/>
</dbReference>
<dbReference type="Pfam" id="PF00174">
    <property type="entry name" value="Oxidored_molyb"/>
    <property type="match status" value="1"/>
</dbReference>
<dbReference type="SUPFAM" id="SSF56524">
    <property type="entry name" value="Oxidoreductase molybdopterin-binding domain"/>
    <property type="match status" value="1"/>
</dbReference>
<organism evidence="3 4">
    <name type="scientific">Naganishia liquefaciens</name>
    <dbReference type="NCBI Taxonomy" id="104408"/>
    <lineage>
        <taxon>Eukaryota</taxon>
        <taxon>Fungi</taxon>
        <taxon>Dikarya</taxon>
        <taxon>Basidiomycota</taxon>
        <taxon>Agaricomycotina</taxon>
        <taxon>Tremellomycetes</taxon>
        <taxon>Filobasidiales</taxon>
        <taxon>Filobasidiaceae</taxon>
        <taxon>Naganishia</taxon>
    </lineage>
</organism>
<dbReference type="PRINTS" id="PR00407">
    <property type="entry name" value="EUMOPTERIN"/>
</dbReference>
<dbReference type="AlphaFoldDB" id="A0A8H3YGW8"/>
<dbReference type="GO" id="GO:0006790">
    <property type="term" value="P:sulfur compound metabolic process"/>
    <property type="evidence" value="ECO:0007669"/>
    <property type="project" value="TreeGrafter"/>
</dbReference>
<protein>
    <recommendedName>
        <fullName evidence="2">Oxidoreductase molybdopterin-binding domain-containing protein</fullName>
    </recommendedName>
</protein>
<dbReference type="Gene3D" id="3.90.420.10">
    <property type="entry name" value="Oxidoreductase, molybdopterin-binding domain"/>
    <property type="match status" value="1"/>
</dbReference>
<proteinExistence type="predicted"/>
<dbReference type="GO" id="GO:0043546">
    <property type="term" value="F:molybdopterin cofactor binding"/>
    <property type="evidence" value="ECO:0007669"/>
    <property type="project" value="TreeGrafter"/>
</dbReference>
<dbReference type="InterPro" id="IPR000572">
    <property type="entry name" value="OxRdtase_Mopterin-bd_dom"/>
</dbReference>
<gene>
    <name evidence="3" type="ORF">NliqN6_5722</name>
</gene>
<dbReference type="GO" id="GO:0008482">
    <property type="term" value="F:sulfite oxidase activity"/>
    <property type="evidence" value="ECO:0007669"/>
    <property type="project" value="TreeGrafter"/>
</dbReference>
<feature type="region of interest" description="Disordered" evidence="1">
    <location>
        <begin position="1"/>
        <end position="21"/>
    </location>
</feature>
<dbReference type="GO" id="GO:0020037">
    <property type="term" value="F:heme binding"/>
    <property type="evidence" value="ECO:0007669"/>
    <property type="project" value="TreeGrafter"/>
</dbReference>
<dbReference type="InterPro" id="IPR036374">
    <property type="entry name" value="OxRdtase_Mopterin-bd_sf"/>
</dbReference>
<evidence type="ECO:0000256" key="1">
    <source>
        <dbReference type="SAM" id="MobiDB-lite"/>
    </source>
</evidence>
<feature type="domain" description="Oxidoreductase molybdopterin-binding" evidence="2">
    <location>
        <begin position="75"/>
        <end position="234"/>
    </location>
</feature>
<evidence type="ECO:0000313" key="3">
    <source>
        <dbReference type="EMBL" id="GHJ89320.1"/>
    </source>
</evidence>
<dbReference type="PANTHER" id="PTHR19372:SF7">
    <property type="entry name" value="SULFITE OXIDASE, MITOCHONDRIAL"/>
    <property type="match status" value="1"/>
</dbReference>
<evidence type="ECO:0000259" key="2">
    <source>
        <dbReference type="Pfam" id="PF00174"/>
    </source>
</evidence>
<dbReference type="Proteomes" id="UP000620104">
    <property type="component" value="Unassembled WGS sequence"/>
</dbReference>
<evidence type="ECO:0000313" key="4">
    <source>
        <dbReference type="Proteomes" id="UP000620104"/>
    </source>
</evidence>